<dbReference type="EMBL" id="CP150845">
    <property type="protein sequence ID" value="WYZ21881.1"/>
    <property type="molecule type" value="Genomic_DNA"/>
</dbReference>
<keyword evidence="2" id="KW-0732">Signal</keyword>
<evidence type="ECO:0000256" key="2">
    <source>
        <dbReference type="SAM" id="SignalP"/>
    </source>
</evidence>
<evidence type="ECO:0000313" key="4">
    <source>
        <dbReference type="Proteomes" id="UP001623852"/>
    </source>
</evidence>
<keyword evidence="1" id="KW-0175">Coiled coil</keyword>
<evidence type="ECO:0000313" key="3">
    <source>
        <dbReference type="EMBL" id="WYZ21881.1"/>
    </source>
</evidence>
<feature type="chain" id="PRO_5047196550" evidence="2">
    <location>
        <begin position="22"/>
        <end position="295"/>
    </location>
</feature>
<name>A0ABZ2ULM5_9FLAO</name>
<dbReference type="Proteomes" id="UP001623852">
    <property type="component" value="Chromosome"/>
</dbReference>
<feature type="coiled-coil region" evidence="1">
    <location>
        <begin position="258"/>
        <end position="292"/>
    </location>
</feature>
<gene>
    <name evidence="3" type="ORF">AABD74_10545</name>
</gene>
<organism evidence="3 4">
    <name type="scientific">Flavobacterium soyae</name>
    <dbReference type="NCBI Taxonomy" id="2903098"/>
    <lineage>
        <taxon>Bacteria</taxon>
        <taxon>Pseudomonadati</taxon>
        <taxon>Bacteroidota</taxon>
        <taxon>Flavobacteriia</taxon>
        <taxon>Flavobacteriales</taxon>
        <taxon>Flavobacteriaceae</taxon>
        <taxon>Flavobacterium</taxon>
    </lineage>
</organism>
<protein>
    <submittedName>
        <fullName evidence="3">Uncharacterized protein</fullName>
    </submittedName>
</protein>
<dbReference type="RefSeq" id="WP_406845487.1">
    <property type="nucleotide sequence ID" value="NZ_CP150845.1"/>
</dbReference>
<keyword evidence="4" id="KW-1185">Reference proteome</keyword>
<feature type="signal peptide" evidence="2">
    <location>
        <begin position="1"/>
        <end position="21"/>
    </location>
</feature>
<accession>A0ABZ2ULM5</accession>
<proteinExistence type="predicted"/>
<sequence>MKIIKNISAILFILFSTIAHSQTYFPSKNVETNLESFSGINGQWIAVSPTNNTLGANYYQGLNFGFDVNNYVSLVNGVGTNELYFGRWSSQWKGWNKIWHSGNLNNSNTDFTAKTLNTTKINLSVPGSAEQIDAFTIDVTSFGTTENAARSSFFRVRDIGASNMIPFIIKGNGNVGIGTTTPSNKLDVNGTIHSKEVKVDMIGWSDFVFKKEYDLPTLEEVEKHIAEKGHLKDIPNEEEVLKNGINLGEMNSKLLQKIEELTLYMIEMKKENENMKKENTEMKKDILILKSKQNK</sequence>
<reference evidence="3 4" key="1">
    <citation type="submission" date="2024-03" db="EMBL/GenBank/DDBJ databases">
        <title>Flavobacterium soyae.</title>
        <authorList>
            <person name="Zheng W."/>
        </authorList>
    </citation>
    <scope>NUCLEOTIDE SEQUENCE [LARGE SCALE GENOMIC DNA]</scope>
    <source>
        <strain evidence="3 4">55</strain>
    </source>
</reference>
<evidence type="ECO:0000256" key="1">
    <source>
        <dbReference type="SAM" id="Coils"/>
    </source>
</evidence>